<keyword evidence="5" id="KW-0004">4Fe-4S</keyword>
<dbReference type="Gene3D" id="3.40.470.10">
    <property type="entry name" value="Uracil-DNA glycosylase-like domain"/>
    <property type="match status" value="1"/>
</dbReference>
<name>A0A382BEH2_9ZZZZ</name>
<dbReference type="GO" id="GO:0004844">
    <property type="term" value="F:uracil DNA N-glycosylase activity"/>
    <property type="evidence" value="ECO:0007669"/>
    <property type="project" value="UniProtKB-EC"/>
</dbReference>
<protein>
    <recommendedName>
        <fullName evidence="4">Type-4 uracil-DNA glycosylase</fullName>
        <ecNumber evidence="3">3.2.2.27</ecNumber>
    </recommendedName>
</protein>
<keyword evidence="7" id="KW-0227">DNA damage</keyword>
<feature type="non-terminal residue" evidence="13">
    <location>
        <position position="1"/>
    </location>
</feature>
<evidence type="ECO:0000256" key="4">
    <source>
        <dbReference type="ARBA" id="ARBA00019403"/>
    </source>
</evidence>
<dbReference type="CDD" id="cd10030">
    <property type="entry name" value="UDG-F4_TTUDGA_SPO1dp_like"/>
    <property type="match status" value="1"/>
</dbReference>
<keyword evidence="9" id="KW-0408">Iron</keyword>
<dbReference type="EC" id="3.2.2.27" evidence="3"/>
<keyword evidence="8" id="KW-0378">Hydrolase</keyword>
<dbReference type="AlphaFoldDB" id="A0A382BEH2"/>
<gene>
    <name evidence="13" type="ORF">METZ01_LOCUS164421</name>
</gene>
<dbReference type="SMART" id="SM00987">
    <property type="entry name" value="UreE_C"/>
    <property type="match status" value="1"/>
</dbReference>
<dbReference type="InterPro" id="IPR036895">
    <property type="entry name" value="Uracil-DNA_glycosylase-like_sf"/>
</dbReference>
<sequence length="263" mass="28551">VNQTDNIRALLHWYIAAGVDEAHDTESRNRFVLGSQPELITKLTNTLPPAIPPKVAAPETAQSLSAAEIAATCSTLSDLRTAIAAFDGCALKRTATNTVIGDGNESAVLMVIGEAPGAEEDRQGVPFVGPAGQLLDRMLMAIGLDRNSVYISNILPWRPPGNRSPTAEEIALCQPFVERQIALVQPQVLVLVGGISAKALLDKREGITRLRGTWREITPASMTQPIPTMATFHPAYVLRQPLAKREVWHDLLAVQTKLRDIDR</sequence>
<evidence type="ECO:0000256" key="1">
    <source>
        <dbReference type="ARBA" id="ARBA00001400"/>
    </source>
</evidence>
<evidence type="ECO:0000256" key="3">
    <source>
        <dbReference type="ARBA" id="ARBA00012030"/>
    </source>
</evidence>
<dbReference type="GO" id="GO:0046872">
    <property type="term" value="F:metal ion binding"/>
    <property type="evidence" value="ECO:0007669"/>
    <property type="project" value="UniProtKB-KW"/>
</dbReference>
<keyword evidence="6" id="KW-0479">Metal-binding</keyword>
<dbReference type="GO" id="GO:0006281">
    <property type="term" value="P:DNA repair"/>
    <property type="evidence" value="ECO:0007669"/>
    <property type="project" value="UniProtKB-KW"/>
</dbReference>
<dbReference type="InterPro" id="IPR051536">
    <property type="entry name" value="UDG_Type-4/5"/>
</dbReference>
<feature type="domain" description="Uracil-DNA glycosylase-like" evidence="12">
    <location>
        <begin position="100"/>
        <end position="252"/>
    </location>
</feature>
<evidence type="ECO:0000256" key="8">
    <source>
        <dbReference type="ARBA" id="ARBA00022801"/>
    </source>
</evidence>
<keyword evidence="11" id="KW-0234">DNA repair</keyword>
<dbReference type="PANTHER" id="PTHR33693:SF1">
    <property type="entry name" value="TYPE-4 URACIL-DNA GLYCOSYLASE"/>
    <property type="match status" value="1"/>
</dbReference>
<reference evidence="13" key="1">
    <citation type="submission" date="2018-05" db="EMBL/GenBank/DDBJ databases">
        <authorList>
            <person name="Lanie J.A."/>
            <person name="Ng W.-L."/>
            <person name="Kazmierczak K.M."/>
            <person name="Andrzejewski T.M."/>
            <person name="Davidsen T.M."/>
            <person name="Wayne K.J."/>
            <person name="Tettelin H."/>
            <person name="Glass J.I."/>
            <person name="Rusch D."/>
            <person name="Podicherti R."/>
            <person name="Tsui H.-C.T."/>
            <person name="Winkler M.E."/>
        </authorList>
    </citation>
    <scope>NUCLEOTIDE SEQUENCE</scope>
</reference>
<dbReference type="InterPro" id="IPR005273">
    <property type="entry name" value="Ura-DNA_glyco_family4"/>
</dbReference>
<dbReference type="SMART" id="SM00986">
    <property type="entry name" value="UDG"/>
    <property type="match status" value="1"/>
</dbReference>
<dbReference type="Pfam" id="PF03167">
    <property type="entry name" value="UDG"/>
    <property type="match status" value="1"/>
</dbReference>
<comment type="catalytic activity">
    <reaction evidence="1">
        <text>Hydrolyzes single-stranded DNA or mismatched double-stranded DNA and polynucleotides, releasing free uracil.</text>
        <dbReference type="EC" id="3.2.2.27"/>
    </reaction>
</comment>
<evidence type="ECO:0000259" key="12">
    <source>
        <dbReference type="SMART" id="SM00986"/>
    </source>
</evidence>
<organism evidence="13">
    <name type="scientific">marine metagenome</name>
    <dbReference type="NCBI Taxonomy" id="408172"/>
    <lineage>
        <taxon>unclassified sequences</taxon>
        <taxon>metagenomes</taxon>
        <taxon>ecological metagenomes</taxon>
    </lineage>
</organism>
<dbReference type="NCBIfam" id="TIGR00758">
    <property type="entry name" value="UDG_fam4"/>
    <property type="match status" value="1"/>
</dbReference>
<dbReference type="PANTHER" id="PTHR33693">
    <property type="entry name" value="TYPE-5 URACIL-DNA GLYCOSYLASE"/>
    <property type="match status" value="1"/>
</dbReference>
<proteinExistence type="inferred from homology"/>
<evidence type="ECO:0000256" key="6">
    <source>
        <dbReference type="ARBA" id="ARBA00022723"/>
    </source>
</evidence>
<accession>A0A382BEH2</accession>
<evidence type="ECO:0000313" key="13">
    <source>
        <dbReference type="EMBL" id="SVB11567.1"/>
    </source>
</evidence>
<dbReference type="GO" id="GO:0051539">
    <property type="term" value="F:4 iron, 4 sulfur cluster binding"/>
    <property type="evidence" value="ECO:0007669"/>
    <property type="project" value="UniProtKB-KW"/>
</dbReference>
<dbReference type="SUPFAM" id="SSF52141">
    <property type="entry name" value="Uracil-DNA glycosylase-like"/>
    <property type="match status" value="1"/>
</dbReference>
<dbReference type="EMBL" id="UINC01029215">
    <property type="protein sequence ID" value="SVB11567.1"/>
    <property type="molecule type" value="Genomic_DNA"/>
</dbReference>
<evidence type="ECO:0000256" key="10">
    <source>
        <dbReference type="ARBA" id="ARBA00023014"/>
    </source>
</evidence>
<dbReference type="InterPro" id="IPR005122">
    <property type="entry name" value="Uracil-DNA_glycosylase-like"/>
</dbReference>
<comment type="similarity">
    <text evidence="2">Belongs to the uracil-DNA glycosylase (UDG) superfamily. Type 4 (UDGa) family.</text>
</comment>
<evidence type="ECO:0000256" key="2">
    <source>
        <dbReference type="ARBA" id="ARBA00006521"/>
    </source>
</evidence>
<keyword evidence="10" id="KW-0411">Iron-sulfur</keyword>
<evidence type="ECO:0000256" key="9">
    <source>
        <dbReference type="ARBA" id="ARBA00023004"/>
    </source>
</evidence>
<evidence type="ECO:0000256" key="7">
    <source>
        <dbReference type="ARBA" id="ARBA00022763"/>
    </source>
</evidence>
<evidence type="ECO:0000256" key="5">
    <source>
        <dbReference type="ARBA" id="ARBA00022485"/>
    </source>
</evidence>
<evidence type="ECO:0000256" key="11">
    <source>
        <dbReference type="ARBA" id="ARBA00023204"/>
    </source>
</evidence>